<proteinExistence type="predicted"/>
<keyword evidence="5" id="KW-1185">Reference proteome</keyword>
<feature type="signal peptide" evidence="3">
    <location>
        <begin position="1"/>
        <end position="16"/>
    </location>
</feature>
<feature type="coiled-coil region" evidence="1">
    <location>
        <begin position="31"/>
        <end position="93"/>
    </location>
</feature>
<keyword evidence="3" id="KW-0732">Signal</keyword>
<reference evidence="4 5" key="1">
    <citation type="submission" date="2019-08" db="EMBL/GenBank/DDBJ databases">
        <title>Complete genome sequence of Kushneria sp. YCWA18, a halophilic phosphate-solubilizing bacterium isolated from Daqiao saltern in China.</title>
        <authorList>
            <person name="Du G.-X."/>
            <person name="Qu L.-Y."/>
        </authorList>
    </citation>
    <scope>NUCLEOTIDE SEQUENCE [LARGE SCALE GENOMIC DNA]</scope>
    <source>
        <strain evidence="4 5">YCWA18</strain>
    </source>
</reference>
<evidence type="ECO:0000256" key="2">
    <source>
        <dbReference type="SAM" id="MobiDB-lite"/>
    </source>
</evidence>
<evidence type="ECO:0000313" key="4">
    <source>
        <dbReference type="EMBL" id="QEL12784.1"/>
    </source>
</evidence>
<organism evidence="4 5">
    <name type="scientific">Kushneria phosphatilytica</name>
    <dbReference type="NCBI Taxonomy" id="657387"/>
    <lineage>
        <taxon>Bacteria</taxon>
        <taxon>Pseudomonadati</taxon>
        <taxon>Pseudomonadota</taxon>
        <taxon>Gammaproteobacteria</taxon>
        <taxon>Oceanospirillales</taxon>
        <taxon>Halomonadaceae</taxon>
        <taxon>Kushneria</taxon>
    </lineage>
</organism>
<evidence type="ECO:0000313" key="5">
    <source>
        <dbReference type="Proteomes" id="UP000322553"/>
    </source>
</evidence>
<sequence>MTTALALAAVIIPAHADDPVLDATQTHQQRQQALQQKIDNADDATRQLLREWQDARESAERIEQYNQTVGPMLDQQQQRIEQQQQALASMDKTREALPATLHQMVDRLREMVQADIPFHRAERLARLDALDRMLEQASMAQADKLKRVLSTWQQELDYGTDIEAWRGSLFKHPDTEVQYLRLGRVGWYYLSLDGNQGGVWQAKSGQWQPLKGNALEEIRRGIRIANDQRSPELLSLPLSVELSDADSETNGNDSNTSSHDSTQGSDS</sequence>
<feature type="region of interest" description="Disordered" evidence="2">
    <location>
        <begin position="235"/>
        <end position="267"/>
    </location>
</feature>
<feature type="compositionally biased region" description="Polar residues" evidence="2">
    <location>
        <begin position="248"/>
        <end position="267"/>
    </location>
</feature>
<dbReference type="PIRSF" id="PIRSF028069">
    <property type="entry name" value="UCP028069"/>
    <property type="match status" value="1"/>
</dbReference>
<name>A0A5C1A3W5_9GAMM</name>
<dbReference type="KEGG" id="kuy:FY550_07470"/>
<accession>A0A5C1A3W5</accession>
<protein>
    <submittedName>
        <fullName evidence="4">DUF3450 domain-containing protein</fullName>
    </submittedName>
</protein>
<keyword evidence="1" id="KW-0175">Coiled coil</keyword>
<evidence type="ECO:0000256" key="3">
    <source>
        <dbReference type="SAM" id="SignalP"/>
    </source>
</evidence>
<gene>
    <name evidence="4" type="ORF">FY550_07470</name>
</gene>
<dbReference type="Proteomes" id="UP000322553">
    <property type="component" value="Chromosome"/>
</dbReference>
<dbReference type="Pfam" id="PF11932">
    <property type="entry name" value="DUF3450"/>
    <property type="match status" value="1"/>
</dbReference>
<dbReference type="EMBL" id="CP043420">
    <property type="protein sequence ID" value="QEL12784.1"/>
    <property type="molecule type" value="Genomic_DNA"/>
</dbReference>
<dbReference type="InterPro" id="IPR016866">
    <property type="entry name" value="UCP028069"/>
</dbReference>
<feature type="chain" id="PRO_5022769411" evidence="3">
    <location>
        <begin position="17"/>
        <end position="267"/>
    </location>
</feature>
<evidence type="ECO:0000256" key="1">
    <source>
        <dbReference type="SAM" id="Coils"/>
    </source>
</evidence>
<dbReference type="AlphaFoldDB" id="A0A5C1A3W5"/>
<dbReference type="OrthoDB" id="5880116at2"/>